<gene>
    <name evidence="1" type="ORF">MANES_11G102400v8</name>
</gene>
<dbReference type="EMBL" id="CM004397">
    <property type="protein sequence ID" value="OAY37698.2"/>
    <property type="molecule type" value="Genomic_DNA"/>
</dbReference>
<keyword evidence="2" id="KW-1185">Reference proteome</keyword>
<evidence type="ECO:0000313" key="2">
    <source>
        <dbReference type="Proteomes" id="UP000091857"/>
    </source>
</evidence>
<organism evidence="1 2">
    <name type="scientific">Manihot esculenta</name>
    <name type="common">Cassava</name>
    <name type="synonym">Jatropha manihot</name>
    <dbReference type="NCBI Taxonomy" id="3983"/>
    <lineage>
        <taxon>Eukaryota</taxon>
        <taxon>Viridiplantae</taxon>
        <taxon>Streptophyta</taxon>
        <taxon>Embryophyta</taxon>
        <taxon>Tracheophyta</taxon>
        <taxon>Spermatophyta</taxon>
        <taxon>Magnoliopsida</taxon>
        <taxon>eudicotyledons</taxon>
        <taxon>Gunneridae</taxon>
        <taxon>Pentapetalae</taxon>
        <taxon>rosids</taxon>
        <taxon>fabids</taxon>
        <taxon>Malpighiales</taxon>
        <taxon>Euphorbiaceae</taxon>
        <taxon>Crotonoideae</taxon>
        <taxon>Manihoteae</taxon>
        <taxon>Manihot</taxon>
    </lineage>
</organism>
<comment type="caution">
    <text evidence="1">The sequence shown here is derived from an EMBL/GenBank/DDBJ whole genome shotgun (WGS) entry which is preliminary data.</text>
</comment>
<protein>
    <submittedName>
        <fullName evidence="1">Uncharacterized protein</fullName>
    </submittedName>
</protein>
<dbReference type="Proteomes" id="UP000091857">
    <property type="component" value="Chromosome 11"/>
</dbReference>
<proteinExistence type="predicted"/>
<accession>A0ACC8CXZ2</accession>
<sequence>MTEDDVAAACPVCRGNCNCKACLRDTPKSCLHKLESLVVSDDRKVMNSKYLLQAPLLCLKQLNGEQMMERKIEATKQGRGRKLQLPEATLENLMELQETDGDSPECFESMAEHGVGDELLQGKEQVLENKERDSEIGKVNGGKPKGTETIGTEIGGEVVDNEVIFSIREEKAVETEKKGKGSSEGAAENCDSGKAGGGGLGKKRGRKPKKKQESLQVQDNECGTVEKSGEKGERLEEGSPGNGQTMKDKGEVEGDGAKHIRRKGKKKGSRTGGKVSGLKQNQNGLVTVEVREELQDIAGKENENDGEKWDKLGGLCLKVKVEMTFTENQEDKETGNEIVGKLDMKNDIFLKQEEEGITSGKGATNLGNQEMVTDKGGESGGSIEVNENSYRKRLRTNEKKVSYAENGEEDEEVSVRKKRGRKGRNWSTVTGNDSLEIESVSESGDLAEGNGKKVGQRGRRKHNKEKNDGERESLTSNCGGYSLRNLKVLQQDVKELKINKQSDEFIAEVCLMCHQCQRNDKGPVVRCQKCKRKRYCIPCLTKWYPEMQEDEVAAACPVCRGNCNCKACLRDTPKERLKKLKGLVVSDDRKVLHSKYLLQALFPYLKQLNEEQMMERKIEARKQGVSLAELEVQNGNCPKDERIYCDNCRTSIFDYHRSCSNCFSDLCLICCREIRDGHLQGGGQGMVTEYINRGLAYLHGGDSEFILRHEVSPGSSSKDSLRSNFGWKANEDGSIVCCCGFGNLDLKCLFPGNWVSELVKRAEDVAQRFELDRATIPIERCACFNSLGDVDMRSNQLLKAASREDSDDNYLYYPRAIAIKEEDLKHFQHHWMRAEPVVVSNVLETGTGLSWEPMVMWRAFRQIRNEKRDTLLDVKALECLSWCEVDISIRHFFMEYLDGQCDAEMWPRILKLKDWPPSTMFDELLPRHGAEFTFCLPFKEYTHPYNGPLNLAVRLPKESLKPDLGPKTYIAYGYTQELGRGDSVTKLHCDMSDAVNILTHTAEVTLSPERLAKIEELKKLHIKQDQREIFGNNQVVEEDDGEMDGSFCGSLLATDNKTGEVDNRTEDSQSNVCAASNKSELKISKQAEVFQELKYYEADAVQGRCTESSGLSSCANVSLGPDDGGAVWDIFRREDVPKLQEYLIKHFKEFRHIQCCPLEKVVHPIHDQTFYLTLEHKRRLKEEYGIEPWTFVQKLGDAVFIPAGCPHQVRNLKSCIKVALDFVSPENVGECIRLTEEFRLLPPNHRAKEDKLEVKKMYLHAMNWAVEILEHGGEEPFFSVTSTYTSQEEGDEGLIYKLISDSVISSSAFSPIQSDDSGPTSAQVSVSVKLPVGQVYFTSNALV</sequence>
<evidence type="ECO:0000313" key="1">
    <source>
        <dbReference type="EMBL" id="OAY37698.2"/>
    </source>
</evidence>
<name>A0ACC8CXZ2_MANES</name>
<reference evidence="2" key="1">
    <citation type="journal article" date="2016" name="Nat. Biotechnol.">
        <title>Sequencing wild and cultivated cassava and related species reveals extensive interspecific hybridization and genetic diversity.</title>
        <authorList>
            <person name="Bredeson J.V."/>
            <person name="Lyons J.B."/>
            <person name="Prochnik S.E."/>
            <person name="Wu G.A."/>
            <person name="Ha C.M."/>
            <person name="Edsinger-Gonzales E."/>
            <person name="Grimwood J."/>
            <person name="Schmutz J."/>
            <person name="Rabbi I.Y."/>
            <person name="Egesi C."/>
            <person name="Nauluvula P."/>
            <person name="Lebot V."/>
            <person name="Ndunguru J."/>
            <person name="Mkamilo G."/>
            <person name="Bart R.S."/>
            <person name="Setter T.L."/>
            <person name="Gleadow R.M."/>
            <person name="Kulakow P."/>
            <person name="Ferguson M.E."/>
            <person name="Rounsley S."/>
            <person name="Rokhsar D.S."/>
        </authorList>
    </citation>
    <scope>NUCLEOTIDE SEQUENCE [LARGE SCALE GENOMIC DNA]</scope>
    <source>
        <strain evidence="2">cv. AM560-2</strain>
    </source>
</reference>